<accession>A0A1F6H1F4</accession>
<reference evidence="1 2" key="1">
    <citation type="journal article" date="2016" name="Nat. Commun.">
        <title>Thousands of microbial genomes shed light on interconnected biogeochemical processes in an aquifer system.</title>
        <authorList>
            <person name="Anantharaman K."/>
            <person name="Brown C.T."/>
            <person name="Hug L.A."/>
            <person name="Sharon I."/>
            <person name="Castelle C.J."/>
            <person name="Probst A.J."/>
            <person name="Thomas B.C."/>
            <person name="Singh A."/>
            <person name="Wilkins M.J."/>
            <person name="Karaoz U."/>
            <person name="Brodie E.L."/>
            <person name="Williams K.H."/>
            <person name="Hubbard S.S."/>
            <person name="Banfield J.F."/>
        </authorList>
    </citation>
    <scope>NUCLEOTIDE SEQUENCE [LARGE SCALE GENOMIC DNA]</scope>
</reference>
<organism evidence="1 2">
    <name type="scientific">Candidatus Lambdaproteobacteria bacterium RIFOXYD2_FULL_56_26</name>
    <dbReference type="NCBI Taxonomy" id="1817773"/>
    <lineage>
        <taxon>Bacteria</taxon>
        <taxon>Pseudomonadati</taxon>
        <taxon>Pseudomonadota</taxon>
        <taxon>Candidatus Lambdaproteobacteria</taxon>
    </lineage>
</organism>
<name>A0A1F6H1F4_9PROT</name>
<sequence length="78" mass="8364">MSPLIHTVSHSAEAQKSLGERLAASVGVTSYQIVLVGGGEVRGVLEEVGSDYLVTLTQTEEVRLIPFSSVLYLKVLHP</sequence>
<dbReference type="AlphaFoldDB" id="A0A1F6H1F4"/>
<evidence type="ECO:0008006" key="3">
    <source>
        <dbReference type="Google" id="ProtNLM"/>
    </source>
</evidence>
<dbReference type="EMBL" id="MFNF01000006">
    <property type="protein sequence ID" value="OGH04172.1"/>
    <property type="molecule type" value="Genomic_DNA"/>
</dbReference>
<evidence type="ECO:0000313" key="2">
    <source>
        <dbReference type="Proteomes" id="UP000177583"/>
    </source>
</evidence>
<gene>
    <name evidence="1" type="ORF">A2557_00070</name>
</gene>
<comment type="caution">
    <text evidence="1">The sequence shown here is derived from an EMBL/GenBank/DDBJ whole genome shotgun (WGS) entry which is preliminary data.</text>
</comment>
<protein>
    <recommendedName>
        <fullName evidence="3">DUF2642 domain-containing protein</fullName>
    </recommendedName>
</protein>
<proteinExistence type="predicted"/>
<dbReference type="Proteomes" id="UP000177583">
    <property type="component" value="Unassembled WGS sequence"/>
</dbReference>
<evidence type="ECO:0000313" key="1">
    <source>
        <dbReference type="EMBL" id="OGH04172.1"/>
    </source>
</evidence>